<evidence type="ECO:0000313" key="8">
    <source>
        <dbReference type="EMBL" id="KCW55587.1"/>
    </source>
</evidence>
<feature type="transmembrane region" description="Helical" evidence="6">
    <location>
        <begin position="356"/>
        <end position="379"/>
    </location>
</feature>
<dbReference type="Gene3D" id="1.20.1250.20">
    <property type="entry name" value="MFS general substrate transporter like domains"/>
    <property type="match status" value="1"/>
</dbReference>
<feature type="transmembrane region" description="Helical" evidence="6">
    <location>
        <begin position="247"/>
        <end position="265"/>
    </location>
</feature>
<reference evidence="8" key="1">
    <citation type="submission" date="2013-07" db="EMBL/GenBank/DDBJ databases">
        <title>The genome of Eucalyptus grandis.</title>
        <authorList>
            <person name="Schmutz J."/>
            <person name="Hayes R."/>
            <person name="Myburg A."/>
            <person name="Tuskan G."/>
            <person name="Grattapaglia D."/>
            <person name="Rokhsar D.S."/>
        </authorList>
    </citation>
    <scope>NUCLEOTIDE SEQUENCE</scope>
    <source>
        <tissue evidence="8">Leaf extractions</tissue>
    </source>
</reference>
<dbReference type="OMA" id="LELMWYG"/>
<keyword evidence="5 6" id="KW-0472">Membrane</keyword>
<dbReference type="PANTHER" id="PTHR23504">
    <property type="entry name" value="MAJOR FACILITATOR SUPERFAMILY DOMAIN-CONTAINING PROTEIN 10"/>
    <property type="match status" value="1"/>
</dbReference>
<dbReference type="SUPFAM" id="SSF103473">
    <property type="entry name" value="MFS general substrate transporter"/>
    <property type="match status" value="1"/>
</dbReference>
<evidence type="ECO:0000256" key="6">
    <source>
        <dbReference type="SAM" id="Phobius"/>
    </source>
</evidence>
<evidence type="ECO:0000256" key="3">
    <source>
        <dbReference type="ARBA" id="ARBA00022692"/>
    </source>
</evidence>
<dbReference type="PROSITE" id="PS50850">
    <property type="entry name" value="MFS"/>
    <property type="match status" value="1"/>
</dbReference>
<dbReference type="eggNOG" id="KOG2816">
    <property type="taxonomic scope" value="Eukaryota"/>
</dbReference>
<dbReference type="GO" id="GO:0016020">
    <property type="term" value="C:membrane"/>
    <property type="evidence" value="ECO:0007669"/>
    <property type="project" value="UniProtKB-SubCell"/>
</dbReference>
<feature type="transmembrane region" description="Helical" evidence="6">
    <location>
        <begin position="399"/>
        <end position="425"/>
    </location>
</feature>
<evidence type="ECO:0000256" key="2">
    <source>
        <dbReference type="ARBA" id="ARBA00022448"/>
    </source>
</evidence>
<dbReference type="CDD" id="cd17330">
    <property type="entry name" value="MFS_SLC46_TetA_like"/>
    <property type="match status" value="1"/>
</dbReference>
<evidence type="ECO:0000259" key="7">
    <source>
        <dbReference type="PROSITE" id="PS50850"/>
    </source>
</evidence>
<sequence length="517" mass="56473">MKSCRDDTVNRPSIRVGFRFCNSLSLPLSRAIKRKQTTRCRADAVRTLALLLCRCRVAVCAEREQKRERERERERDWMEKLRKLGHLFAAVLLYGMASFMVVPAITDVTMSALCPGKDECSLAIYLSGLQQAIVGFGTVILTPLIGNLSDEYGRKALLTIPMTAAIIPLVILAYSRETKFFYAYFVLRTLAAIVGEGTIICLALAYVADNVPGTERVSAFGILSGVLSAAFVFGTLAARFISTALTFQVAAAVSMVAVVYMRIFLKESIPLADESAQPILKGSETDVDQNDSDSVEKTHVFKKIPSIGDLISLLRSSKIFAQAAVVAFFNNLAEGGLQTSLLYFLKARFHFNKTQFADLMLIVGVAGALSQLVFMPLLAPVLGEKRLLSIGLFVGFSNMFLYSLAWAAWVPYATTVFSLFVVFVSPCIRSIASKQFGPFEQGKAQGCLSGISSFANIVSPLIFSPLTALFLSDEAPFPYPGFSLLCIGLALMVAFVQSLMIRAVPQSTVKEVFTEDA</sequence>
<feature type="transmembrane region" description="Helical" evidence="6">
    <location>
        <begin position="156"/>
        <end position="175"/>
    </location>
</feature>
<keyword evidence="3 6" id="KW-0812">Transmembrane</keyword>
<feature type="transmembrane region" description="Helical" evidence="6">
    <location>
        <begin position="181"/>
        <end position="207"/>
    </location>
</feature>
<accession>A0A059ANM0</accession>
<feature type="domain" description="Major facilitator superfamily (MFS) profile" evidence="7">
    <location>
        <begin position="83"/>
        <end position="506"/>
    </location>
</feature>
<dbReference type="InterPro" id="IPR011701">
    <property type="entry name" value="MFS"/>
</dbReference>
<dbReference type="PANTHER" id="PTHR23504:SF95">
    <property type="entry name" value="MAJOR FACILITATOR SUPERFAMILY PROTEIN"/>
    <property type="match status" value="1"/>
</dbReference>
<feature type="transmembrane region" description="Helical" evidence="6">
    <location>
        <begin position="219"/>
        <end position="241"/>
    </location>
</feature>
<name>A0A059ANM0_EUCGR</name>
<dbReference type="Pfam" id="PF07690">
    <property type="entry name" value="MFS_1"/>
    <property type="match status" value="1"/>
</dbReference>
<gene>
    <name evidence="8" type="ORF">EUGRSUZ_I01458</name>
</gene>
<proteinExistence type="predicted"/>
<evidence type="ECO:0000256" key="4">
    <source>
        <dbReference type="ARBA" id="ARBA00022989"/>
    </source>
</evidence>
<comment type="subcellular location">
    <subcellularLocation>
        <location evidence="1">Membrane</location>
        <topology evidence="1">Multi-pass membrane protein</topology>
    </subcellularLocation>
</comment>
<dbReference type="AlphaFoldDB" id="A0A059ANM0"/>
<dbReference type="InterPro" id="IPR020846">
    <property type="entry name" value="MFS_dom"/>
</dbReference>
<dbReference type="Gramene" id="KCW55587">
    <property type="protein sequence ID" value="KCW55587"/>
    <property type="gene ID" value="EUGRSUZ_I01458"/>
</dbReference>
<feature type="transmembrane region" description="Helical" evidence="6">
    <location>
        <begin position="477"/>
        <end position="496"/>
    </location>
</feature>
<dbReference type="InParanoid" id="A0A059ANM0"/>
<feature type="transmembrane region" description="Helical" evidence="6">
    <location>
        <begin position="122"/>
        <end position="144"/>
    </location>
</feature>
<evidence type="ECO:0000256" key="1">
    <source>
        <dbReference type="ARBA" id="ARBA00004141"/>
    </source>
</evidence>
<protein>
    <recommendedName>
        <fullName evidence="7">Major facilitator superfamily (MFS) profile domain-containing protein</fullName>
    </recommendedName>
</protein>
<evidence type="ECO:0000256" key="5">
    <source>
        <dbReference type="ARBA" id="ARBA00023136"/>
    </source>
</evidence>
<feature type="transmembrane region" description="Helical" evidence="6">
    <location>
        <begin position="446"/>
        <end position="471"/>
    </location>
</feature>
<feature type="transmembrane region" description="Helical" evidence="6">
    <location>
        <begin position="84"/>
        <end position="102"/>
    </location>
</feature>
<organism evidence="8">
    <name type="scientific">Eucalyptus grandis</name>
    <name type="common">Flooded gum</name>
    <dbReference type="NCBI Taxonomy" id="71139"/>
    <lineage>
        <taxon>Eukaryota</taxon>
        <taxon>Viridiplantae</taxon>
        <taxon>Streptophyta</taxon>
        <taxon>Embryophyta</taxon>
        <taxon>Tracheophyta</taxon>
        <taxon>Spermatophyta</taxon>
        <taxon>Magnoliopsida</taxon>
        <taxon>eudicotyledons</taxon>
        <taxon>Gunneridae</taxon>
        <taxon>Pentapetalae</taxon>
        <taxon>rosids</taxon>
        <taxon>malvids</taxon>
        <taxon>Myrtales</taxon>
        <taxon>Myrtaceae</taxon>
        <taxon>Myrtoideae</taxon>
        <taxon>Eucalypteae</taxon>
        <taxon>Eucalyptus</taxon>
    </lineage>
</organism>
<dbReference type="InterPro" id="IPR036259">
    <property type="entry name" value="MFS_trans_sf"/>
</dbReference>
<keyword evidence="4 6" id="KW-1133">Transmembrane helix</keyword>
<keyword evidence="2" id="KW-0813">Transport</keyword>
<dbReference type="GO" id="GO:0022857">
    <property type="term" value="F:transmembrane transporter activity"/>
    <property type="evidence" value="ECO:0007669"/>
    <property type="project" value="InterPro"/>
</dbReference>
<dbReference type="FunCoup" id="A0A059ANM0">
    <property type="interactions" value="2306"/>
</dbReference>
<dbReference type="EMBL" id="KK198761">
    <property type="protein sequence ID" value="KCW55587.1"/>
    <property type="molecule type" value="Genomic_DNA"/>
</dbReference>